<dbReference type="InParanoid" id="H2Y2R4"/>
<dbReference type="Proteomes" id="UP000008144">
    <property type="component" value="Chromosome 9"/>
</dbReference>
<evidence type="ECO:0000256" key="4">
    <source>
        <dbReference type="SAM" id="MobiDB-lite"/>
    </source>
</evidence>
<dbReference type="HOGENOM" id="CLU_1598202_0_0_1"/>
<reference evidence="5" key="2">
    <citation type="journal article" date="2008" name="Genome Biol.">
        <title>Improved genome assembly and evidence-based global gene model set for the chordate Ciona intestinalis: new insight into intron and operon populations.</title>
        <authorList>
            <person name="Satou Y."/>
            <person name="Mineta K."/>
            <person name="Ogasawara M."/>
            <person name="Sasakura Y."/>
            <person name="Shoguchi E."/>
            <person name="Ueno K."/>
            <person name="Yamada L."/>
            <person name="Matsumoto J."/>
            <person name="Wasserscheid J."/>
            <person name="Dewar K."/>
            <person name="Wiley G.B."/>
            <person name="Macmil S.L."/>
            <person name="Roe B.A."/>
            <person name="Zeller R.W."/>
            <person name="Hastings K.E."/>
            <person name="Lemaire P."/>
            <person name="Lindquist E."/>
            <person name="Endo T."/>
            <person name="Hotta K."/>
            <person name="Inaba K."/>
        </authorList>
    </citation>
    <scope>NUCLEOTIDE SEQUENCE [LARGE SCALE GENOMIC DNA]</scope>
    <source>
        <strain evidence="5">wild type</strain>
    </source>
</reference>
<proteinExistence type="predicted"/>
<dbReference type="PANTHER" id="PTHR23206">
    <property type="entry name" value="MASK PROTEIN"/>
    <property type="match status" value="1"/>
</dbReference>
<dbReference type="STRING" id="7719.ENSCINP00000036199"/>
<reference evidence="6" key="1">
    <citation type="journal article" date="2002" name="Science">
        <title>The draft genome of Ciona intestinalis: insights into chordate and vertebrate origins.</title>
        <authorList>
            <person name="Dehal P."/>
            <person name="Satou Y."/>
            <person name="Campbell R.K."/>
            <person name="Chapman J."/>
            <person name="Degnan B."/>
            <person name="De Tomaso A."/>
            <person name="Davidson B."/>
            <person name="Di Gregorio A."/>
            <person name="Gelpke M."/>
            <person name="Goodstein D.M."/>
            <person name="Harafuji N."/>
            <person name="Hastings K.E."/>
            <person name="Ho I."/>
            <person name="Hotta K."/>
            <person name="Huang W."/>
            <person name="Kawashima T."/>
            <person name="Lemaire P."/>
            <person name="Martinez D."/>
            <person name="Meinertzhagen I.A."/>
            <person name="Necula S."/>
            <person name="Nonaka M."/>
            <person name="Putnam N."/>
            <person name="Rash S."/>
            <person name="Saiga H."/>
            <person name="Satake M."/>
            <person name="Terry A."/>
            <person name="Yamada L."/>
            <person name="Wang H.G."/>
            <person name="Awazu S."/>
            <person name="Azumi K."/>
            <person name="Boore J."/>
            <person name="Branno M."/>
            <person name="Chin-Bow S."/>
            <person name="DeSantis R."/>
            <person name="Doyle S."/>
            <person name="Francino P."/>
            <person name="Keys D.N."/>
            <person name="Haga S."/>
            <person name="Hayashi H."/>
            <person name="Hino K."/>
            <person name="Imai K.S."/>
            <person name="Inaba K."/>
            <person name="Kano S."/>
            <person name="Kobayashi K."/>
            <person name="Kobayashi M."/>
            <person name="Lee B.I."/>
            <person name="Makabe K.W."/>
            <person name="Manohar C."/>
            <person name="Matassi G."/>
            <person name="Medina M."/>
            <person name="Mochizuki Y."/>
            <person name="Mount S."/>
            <person name="Morishita T."/>
            <person name="Miura S."/>
            <person name="Nakayama A."/>
            <person name="Nishizaka S."/>
            <person name="Nomoto H."/>
            <person name="Ohta F."/>
            <person name="Oishi K."/>
            <person name="Rigoutsos I."/>
            <person name="Sano M."/>
            <person name="Sasaki A."/>
            <person name="Sasakura Y."/>
            <person name="Shoguchi E."/>
            <person name="Shin-i T."/>
            <person name="Spagnuolo A."/>
            <person name="Stainier D."/>
            <person name="Suzuki M.M."/>
            <person name="Tassy O."/>
            <person name="Takatori N."/>
            <person name="Tokuoka M."/>
            <person name="Yagi K."/>
            <person name="Yoshizaki F."/>
            <person name="Wada S."/>
            <person name="Zhang C."/>
            <person name="Hyatt P.D."/>
            <person name="Larimer F."/>
            <person name="Detter C."/>
            <person name="Doggett N."/>
            <person name="Glavina T."/>
            <person name="Hawkins T."/>
            <person name="Richardson P."/>
            <person name="Lucas S."/>
            <person name="Kohara Y."/>
            <person name="Levine M."/>
            <person name="Satoh N."/>
            <person name="Rokhsar D.S."/>
        </authorList>
    </citation>
    <scope>NUCLEOTIDE SEQUENCE [LARGE SCALE GENOMIC DNA]</scope>
</reference>
<organism evidence="5 6">
    <name type="scientific">Ciona intestinalis</name>
    <name type="common">Transparent sea squirt</name>
    <name type="synonym">Ascidia intestinalis</name>
    <dbReference type="NCBI Taxonomy" id="7719"/>
    <lineage>
        <taxon>Eukaryota</taxon>
        <taxon>Metazoa</taxon>
        <taxon>Chordata</taxon>
        <taxon>Tunicata</taxon>
        <taxon>Ascidiacea</taxon>
        <taxon>Phlebobranchia</taxon>
        <taxon>Cionidae</taxon>
        <taxon>Ciona</taxon>
    </lineage>
</organism>
<accession>H2Y2R4</accession>
<dbReference type="InterPro" id="IPR051631">
    <property type="entry name" value="Ankyrin-KH/SAM_domain"/>
</dbReference>
<keyword evidence="2" id="KW-0040">ANK repeat</keyword>
<dbReference type="Ensembl" id="ENSCINT00000034178.1">
    <property type="protein sequence ID" value="ENSCINP00000036199.1"/>
    <property type="gene ID" value="ENSCING00000019538.1"/>
</dbReference>
<evidence type="ECO:0000256" key="1">
    <source>
        <dbReference type="ARBA" id="ARBA00022737"/>
    </source>
</evidence>
<dbReference type="AlphaFoldDB" id="H2Y2R4"/>
<feature type="coiled-coil region" evidence="3">
    <location>
        <begin position="10"/>
        <end position="95"/>
    </location>
</feature>
<keyword evidence="6" id="KW-1185">Reference proteome</keyword>
<evidence type="ECO:0000313" key="6">
    <source>
        <dbReference type="Proteomes" id="UP000008144"/>
    </source>
</evidence>
<evidence type="ECO:0000256" key="2">
    <source>
        <dbReference type="ARBA" id="ARBA00023043"/>
    </source>
</evidence>
<reference evidence="5" key="3">
    <citation type="submission" date="2025-08" db="UniProtKB">
        <authorList>
            <consortium name="Ensembl"/>
        </authorList>
    </citation>
    <scope>IDENTIFICATION</scope>
</reference>
<evidence type="ECO:0000256" key="3">
    <source>
        <dbReference type="SAM" id="Coils"/>
    </source>
</evidence>
<feature type="compositionally biased region" description="Basic and acidic residues" evidence="4">
    <location>
        <begin position="96"/>
        <end position="118"/>
    </location>
</feature>
<name>H2Y2R4_CIOIN</name>
<evidence type="ECO:0000313" key="5">
    <source>
        <dbReference type="Ensembl" id="ENSCINP00000036199.1"/>
    </source>
</evidence>
<dbReference type="EMBL" id="EAAA01002838">
    <property type="status" value="NOT_ANNOTATED_CDS"/>
    <property type="molecule type" value="Genomic_DNA"/>
</dbReference>
<dbReference type="GeneTree" id="ENSGT00940000153768"/>
<keyword evidence="1" id="KW-0677">Repeat</keyword>
<sequence length="167" mass="19378">MASDVAAGKTRTAESIVEEAQGKLNELEHRIKEAIEKNAQLKSIEMLQTDQLTKEKVEELYKTREEQIHKKQKILEELQKVERELQLKTQQQLKKHYLEMKQGEGQQRGKPDGEDREQTAQNAKVNDDPQPQVQRERNQTASTTQTPELSTKQLKQPKHQNNQTLNN</sequence>
<feature type="region of interest" description="Disordered" evidence="4">
    <location>
        <begin position="96"/>
        <end position="167"/>
    </location>
</feature>
<dbReference type="PANTHER" id="PTHR23206:SF1">
    <property type="entry name" value="ANKYRIN REPEAT DOMAIN-CONTAINING PROTEIN 17"/>
    <property type="match status" value="1"/>
</dbReference>
<protein>
    <submittedName>
        <fullName evidence="5">Uncharacterized protein</fullName>
    </submittedName>
</protein>
<reference evidence="5" key="4">
    <citation type="submission" date="2025-09" db="UniProtKB">
        <authorList>
            <consortium name="Ensembl"/>
        </authorList>
    </citation>
    <scope>IDENTIFICATION</scope>
</reference>
<feature type="compositionally biased region" description="Polar residues" evidence="4">
    <location>
        <begin position="119"/>
        <end position="167"/>
    </location>
</feature>
<keyword evidence="3" id="KW-0175">Coiled coil</keyword>